<dbReference type="PROSITE" id="PS51048">
    <property type="entry name" value="SGS"/>
    <property type="match status" value="1"/>
</dbReference>
<dbReference type="Pfam" id="PF05002">
    <property type="entry name" value="SGS"/>
    <property type="match status" value="1"/>
</dbReference>
<dbReference type="CDD" id="cd06466">
    <property type="entry name" value="p23_CS_SGT1_like"/>
    <property type="match status" value="1"/>
</dbReference>
<dbReference type="InterPro" id="IPR019734">
    <property type="entry name" value="TPR_rpt"/>
</dbReference>
<evidence type="ECO:0000259" key="4">
    <source>
        <dbReference type="PROSITE" id="PS51203"/>
    </source>
</evidence>
<dbReference type="SMART" id="SM00028">
    <property type="entry name" value="TPR"/>
    <property type="match status" value="3"/>
</dbReference>
<sequence length="400" mass="43866">MSADPANLAAKGAAALSSQDYPAAISYYSQAIERIPTSVDYYIKRSTAYQRASSYSDALSDAEIAVVLAQRKGNRDQLSTSQLRRGIALLLMQQYGDAGACFSWAEKYNEKDKSIPFWQKKLEVDLSKLLDDDDRREVTVTEIPNREIPKPSKPTSSASASKSAGDSGRVEELPDDYEEPKKTQKVGSTPAAVEPPKPAVPAGVSTPADKIRHEWYQTANSVTISLFVKGVPKESTTVELESNSLSITFPLPSGADFSFTLDPLFATINPSTSYYKILGTKREDKPPVYPTSSKTGPKNWDKVVDDLAQSSKKSKTASGEKENQDDDNVDYADLNDDEFSADPVNGFFKKLYKDADPDTRRAMMKSYVESNGTALSTNWGEVGRGKVETSPPDGMEAKKW</sequence>
<dbReference type="Gene3D" id="2.60.40.790">
    <property type="match status" value="1"/>
</dbReference>
<dbReference type="SUPFAM" id="SSF49764">
    <property type="entry name" value="HSP20-like chaperones"/>
    <property type="match status" value="1"/>
</dbReference>
<organism evidence="5 6">
    <name type="scientific">Orbilia oligospora</name>
    <name type="common">Nematode-trapping fungus</name>
    <name type="synonym">Arthrobotrys oligospora</name>
    <dbReference type="NCBI Taxonomy" id="2813651"/>
    <lineage>
        <taxon>Eukaryota</taxon>
        <taxon>Fungi</taxon>
        <taxon>Dikarya</taxon>
        <taxon>Ascomycota</taxon>
        <taxon>Pezizomycotina</taxon>
        <taxon>Orbiliomycetes</taxon>
        <taxon>Orbiliales</taxon>
        <taxon>Orbiliaceae</taxon>
        <taxon>Orbilia</taxon>
    </lineage>
</organism>
<reference evidence="5 6" key="1">
    <citation type="submission" date="2019-06" db="EMBL/GenBank/DDBJ databases">
        <authorList>
            <person name="Palmer J.M."/>
        </authorList>
    </citation>
    <scope>NUCLEOTIDE SEQUENCE [LARGE SCALE GENOMIC DNA]</scope>
    <source>
        <strain evidence="5 6">TWF191</strain>
    </source>
</reference>
<proteinExistence type="inferred from homology"/>
<evidence type="ECO:0000256" key="2">
    <source>
        <dbReference type="SAM" id="MobiDB-lite"/>
    </source>
</evidence>
<feature type="compositionally biased region" description="Basic and acidic residues" evidence="2">
    <location>
        <begin position="140"/>
        <end position="150"/>
    </location>
</feature>
<dbReference type="EMBL" id="WIPF01000012">
    <property type="protein sequence ID" value="KAF3229558.1"/>
    <property type="molecule type" value="Genomic_DNA"/>
</dbReference>
<feature type="compositionally biased region" description="Low complexity" evidence="2">
    <location>
        <begin position="153"/>
        <end position="164"/>
    </location>
</feature>
<evidence type="ECO:0000313" key="5">
    <source>
        <dbReference type="EMBL" id="KAF3229558.1"/>
    </source>
</evidence>
<dbReference type="InterPro" id="IPR007699">
    <property type="entry name" value="SGS_dom"/>
</dbReference>
<dbReference type="InterPro" id="IPR044563">
    <property type="entry name" value="Sgt1-like"/>
</dbReference>
<comment type="caution">
    <text evidence="5">The sequence shown here is derived from an EMBL/GenBank/DDBJ whole genome shotgun (WGS) entry which is preliminary data.</text>
</comment>
<dbReference type="AlphaFoldDB" id="A0A7C8R0Q2"/>
<feature type="compositionally biased region" description="Acidic residues" evidence="2">
    <location>
        <begin position="323"/>
        <end position="337"/>
    </location>
</feature>
<dbReference type="GO" id="GO:0051087">
    <property type="term" value="F:protein-folding chaperone binding"/>
    <property type="evidence" value="ECO:0007669"/>
    <property type="project" value="InterPro"/>
</dbReference>
<evidence type="ECO:0008006" key="7">
    <source>
        <dbReference type="Google" id="ProtNLM"/>
    </source>
</evidence>
<gene>
    <name evidence="5" type="ORF">TWF191_001279</name>
</gene>
<dbReference type="PROSITE" id="PS51203">
    <property type="entry name" value="CS"/>
    <property type="match status" value="1"/>
</dbReference>
<dbReference type="PANTHER" id="PTHR45862">
    <property type="entry name" value="PROTEIN SGT1 HOMOLOG"/>
    <property type="match status" value="1"/>
</dbReference>
<dbReference type="Proteomes" id="UP000483672">
    <property type="component" value="Unassembled WGS sequence"/>
</dbReference>
<comment type="similarity">
    <text evidence="1">Belongs to the SGT1 family.</text>
</comment>
<feature type="region of interest" description="Disordered" evidence="2">
    <location>
        <begin position="140"/>
        <end position="205"/>
    </location>
</feature>
<protein>
    <recommendedName>
        <fullName evidence="7">SGS-domain-containing protein</fullName>
    </recommendedName>
</protein>
<evidence type="ECO:0000259" key="3">
    <source>
        <dbReference type="PROSITE" id="PS51048"/>
    </source>
</evidence>
<evidence type="ECO:0000313" key="6">
    <source>
        <dbReference type="Proteomes" id="UP000483672"/>
    </source>
</evidence>
<feature type="region of interest" description="Disordered" evidence="2">
    <location>
        <begin position="282"/>
        <end position="337"/>
    </location>
</feature>
<name>A0A7C8R0Q2_ORBOL</name>
<dbReference type="InterPro" id="IPR008978">
    <property type="entry name" value="HSP20-like_chaperone"/>
</dbReference>
<feature type="domain" description="CS" evidence="4">
    <location>
        <begin position="208"/>
        <end position="304"/>
    </location>
</feature>
<feature type="domain" description="SGS" evidence="3">
    <location>
        <begin position="288"/>
        <end position="400"/>
    </location>
</feature>
<dbReference type="InterPro" id="IPR011990">
    <property type="entry name" value="TPR-like_helical_dom_sf"/>
</dbReference>
<dbReference type="Gene3D" id="1.25.40.10">
    <property type="entry name" value="Tetratricopeptide repeat domain"/>
    <property type="match status" value="1"/>
</dbReference>
<accession>A0A7C8R0Q2</accession>
<dbReference type="InterPro" id="IPR007052">
    <property type="entry name" value="CS_dom"/>
</dbReference>
<evidence type="ECO:0000256" key="1">
    <source>
        <dbReference type="ARBA" id="ARBA00008509"/>
    </source>
</evidence>
<feature type="region of interest" description="Disordered" evidence="2">
    <location>
        <begin position="373"/>
        <end position="400"/>
    </location>
</feature>
<dbReference type="Pfam" id="PF04969">
    <property type="entry name" value="CS"/>
    <property type="match status" value="1"/>
</dbReference>
<dbReference type="SUPFAM" id="SSF48452">
    <property type="entry name" value="TPR-like"/>
    <property type="match status" value="1"/>
</dbReference>